<dbReference type="PANTHER" id="PTHR14097">
    <property type="entry name" value="OXIDOREDUCTASE HTATIP2"/>
    <property type="match status" value="1"/>
</dbReference>
<accession>A0AAV9J9M2</accession>
<evidence type="ECO:0000313" key="2">
    <source>
        <dbReference type="Proteomes" id="UP001324427"/>
    </source>
</evidence>
<protein>
    <recommendedName>
        <fullName evidence="3">NAD(P)-binding domain-containing protein</fullName>
    </recommendedName>
</protein>
<evidence type="ECO:0000313" key="1">
    <source>
        <dbReference type="EMBL" id="KAK4541422.1"/>
    </source>
</evidence>
<evidence type="ECO:0008006" key="3">
    <source>
        <dbReference type="Google" id="ProtNLM"/>
    </source>
</evidence>
<dbReference type="Gene3D" id="3.40.50.720">
    <property type="entry name" value="NAD(P)-binding Rossmann-like Domain"/>
    <property type="match status" value="1"/>
</dbReference>
<dbReference type="InterPro" id="IPR036291">
    <property type="entry name" value="NAD(P)-bd_dom_sf"/>
</dbReference>
<reference evidence="1 2" key="1">
    <citation type="submission" date="2021-11" db="EMBL/GenBank/DDBJ databases">
        <title>Black yeast isolated from Biological Soil Crust.</title>
        <authorList>
            <person name="Kurbessoian T."/>
        </authorList>
    </citation>
    <scope>NUCLEOTIDE SEQUENCE [LARGE SCALE GENOMIC DNA]</scope>
    <source>
        <strain evidence="1 2">CCFEE 5522</strain>
    </source>
</reference>
<dbReference type="PANTHER" id="PTHR14097:SF9">
    <property type="entry name" value="EPIMERASE, PUTATIVE (AFU_ORTHOLOGUE AFUA_8G07320)-RELATED"/>
    <property type="match status" value="1"/>
</dbReference>
<organism evidence="1 2">
    <name type="scientific">Oleoguttula mirabilis</name>
    <dbReference type="NCBI Taxonomy" id="1507867"/>
    <lineage>
        <taxon>Eukaryota</taxon>
        <taxon>Fungi</taxon>
        <taxon>Dikarya</taxon>
        <taxon>Ascomycota</taxon>
        <taxon>Pezizomycotina</taxon>
        <taxon>Dothideomycetes</taxon>
        <taxon>Dothideomycetidae</taxon>
        <taxon>Mycosphaerellales</taxon>
        <taxon>Teratosphaeriaceae</taxon>
        <taxon>Oleoguttula</taxon>
    </lineage>
</organism>
<proteinExistence type="predicted"/>
<keyword evidence="2" id="KW-1185">Reference proteome</keyword>
<sequence length="251" mass="26831">MKVVLFGATGYIGGEVLQRCLARPDITAVVTISRRDPGVAAHAKLTVVLHDNFTHYPDNILAHFADAGACIYCLGTNMPVAPPELNRKINFEYALNTARTFASIARRRKEEEKKGLDGSDTGAPAPASPIRFVYNSGAAVEKDASKTLWFLAQTRKMRGEVENALLALQEEQAAAKNVGFEVVIARPGGVMPQGAVIRTWLGSKLVMPAIMRGDLGEAMVELALKGSETVLVENAQLVAIGRAAGSDVKSS</sequence>
<comment type="caution">
    <text evidence="1">The sequence shown here is derived from an EMBL/GenBank/DDBJ whole genome shotgun (WGS) entry which is preliminary data.</text>
</comment>
<dbReference type="SUPFAM" id="SSF51735">
    <property type="entry name" value="NAD(P)-binding Rossmann-fold domains"/>
    <property type="match status" value="1"/>
</dbReference>
<dbReference type="AlphaFoldDB" id="A0AAV9J9M2"/>
<name>A0AAV9J9M2_9PEZI</name>
<dbReference type="EMBL" id="JAVFHQ010000053">
    <property type="protein sequence ID" value="KAK4541422.1"/>
    <property type="molecule type" value="Genomic_DNA"/>
</dbReference>
<gene>
    <name evidence="1" type="ORF">LTR36_008023</name>
</gene>
<dbReference type="Proteomes" id="UP001324427">
    <property type="component" value="Unassembled WGS sequence"/>
</dbReference>